<reference evidence="5" key="1">
    <citation type="submission" date="2021-01" db="EMBL/GenBank/DDBJ databases">
        <title>Fulvivirga kasyanovii gen. nov., sp nov., a novel member of the phylum Bacteroidetes isolated from seawater in a mussel farm.</title>
        <authorList>
            <person name="Zhao L.-H."/>
            <person name="Wang Z.-J."/>
        </authorList>
    </citation>
    <scope>NUCLEOTIDE SEQUENCE</scope>
    <source>
        <strain evidence="5">2943</strain>
    </source>
</reference>
<dbReference type="EMBL" id="JAESIY010000002">
    <property type="protein sequence ID" value="MBL3655253.1"/>
    <property type="molecule type" value="Genomic_DNA"/>
</dbReference>
<keyword evidence="2 4" id="KW-0378">Hydrolase</keyword>
<name>A0A937JX84_9BACT</name>
<evidence type="ECO:0000256" key="1">
    <source>
        <dbReference type="ARBA" id="ARBA00010687"/>
    </source>
</evidence>
<dbReference type="GO" id="GO:0031218">
    <property type="term" value="F:arabinogalactan endo-1,4-beta-galactosidase activity"/>
    <property type="evidence" value="ECO:0007669"/>
    <property type="project" value="UniProtKB-EC"/>
</dbReference>
<keyword evidence="6" id="KW-1185">Reference proteome</keyword>
<evidence type="ECO:0000313" key="5">
    <source>
        <dbReference type="EMBL" id="MBL3655253.1"/>
    </source>
</evidence>
<keyword evidence="3 4" id="KW-0326">Glycosidase</keyword>
<proteinExistence type="inferred from homology"/>
<evidence type="ECO:0000256" key="2">
    <source>
        <dbReference type="ARBA" id="ARBA00022801"/>
    </source>
</evidence>
<accession>A0A937JX84</accession>
<dbReference type="GO" id="GO:0045490">
    <property type="term" value="P:pectin catabolic process"/>
    <property type="evidence" value="ECO:0007669"/>
    <property type="project" value="TreeGrafter"/>
</dbReference>
<dbReference type="AlphaFoldDB" id="A0A937JX84"/>
<feature type="chain" id="PRO_5038160993" description="Arabinogalactan endo-beta-1,4-galactanase" evidence="4">
    <location>
        <begin position="25"/>
        <end position="407"/>
    </location>
</feature>
<comment type="catalytic activity">
    <reaction evidence="4">
        <text>The enzyme specifically hydrolyzes (1-&gt;4)-beta-D-galactosidic linkages in type I arabinogalactans.</text>
        <dbReference type="EC" id="3.2.1.89"/>
    </reaction>
</comment>
<dbReference type="SUPFAM" id="SSF51445">
    <property type="entry name" value="(Trans)glycosidases"/>
    <property type="match status" value="1"/>
</dbReference>
<gene>
    <name evidence="5" type="ORF">JL102_03870</name>
</gene>
<dbReference type="InterPro" id="IPR017853">
    <property type="entry name" value="GH"/>
</dbReference>
<dbReference type="Pfam" id="PF07745">
    <property type="entry name" value="Glyco_hydro_53"/>
    <property type="match status" value="1"/>
</dbReference>
<comment type="caution">
    <text evidence="5">The sequence shown here is derived from an EMBL/GenBank/DDBJ whole genome shotgun (WGS) entry which is preliminary data.</text>
</comment>
<dbReference type="EC" id="3.2.1.89" evidence="4"/>
<dbReference type="Proteomes" id="UP000659388">
    <property type="component" value="Unassembled WGS sequence"/>
</dbReference>
<dbReference type="PROSITE" id="PS51257">
    <property type="entry name" value="PROKAR_LIPOPROTEIN"/>
    <property type="match status" value="1"/>
</dbReference>
<comment type="similarity">
    <text evidence="1 4">Belongs to the glycosyl hydrolase 53 family.</text>
</comment>
<dbReference type="GO" id="GO:0015926">
    <property type="term" value="F:glucosidase activity"/>
    <property type="evidence" value="ECO:0007669"/>
    <property type="project" value="InterPro"/>
</dbReference>
<feature type="signal peptide" evidence="4">
    <location>
        <begin position="1"/>
        <end position="24"/>
    </location>
</feature>
<keyword evidence="4" id="KW-0732">Signal</keyword>
<organism evidence="5 6">
    <name type="scientific">Fulvivirga sediminis</name>
    <dbReference type="NCBI Taxonomy" id="2803949"/>
    <lineage>
        <taxon>Bacteria</taxon>
        <taxon>Pseudomonadati</taxon>
        <taxon>Bacteroidota</taxon>
        <taxon>Cytophagia</taxon>
        <taxon>Cytophagales</taxon>
        <taxon>Fulvivirgaceae</taxon>
        <taxon>Fulvivirga</taxon>
    </lineage>
</organism>
<dbReference type="PANTHER" id="PTHR34983">
    <property type="entry name" value="ARABINOGALACTAN ENDO-BETA-1,4-GALACTANASE A"/>
    <property type="match status" value="1"/>
</dbReference>
<dbReference type="InterPro" id="IPR011683">
    <property type="entry name" value="Glyco_hydro_53"/>
</dbReference>
<protein>
    <recommendedName>
        <fullName evidence="4">Arabinogalactan endo-beta-1,4-galactanase</fullName>
        <ecNumber evidence="4">3.2.1.89</ecNumber>
    </recommendedName>
</protein>
<dbReference type="Gene3D" id="3.20.20.80">
    <property type="entry name" value="Glycosidases"/>
    <property type="match status" value="1"/>
</dbReference>
<dbReference type="RefSeq" id="WP_202242782.1">
    <property type="nucleotide sequence ID" value="NZ_JAESIY010000002.1"/>
</dbReference>
<sequence>MMQNKKNKFIQFLLLLCFIAVVSCDDEGLTPPDFDIPNDSIPNDSSSLINDFYFGADLSYANQIQDHNGVYMDEGVAQNPFVIFANHGTNIVRLRLWHTPTWTQEAYGPDGEQMYNDIADVARSIEKAKQNNMQVLLDFHYSDTWADPSSQEVPEAWEDITDINVLADSVYNYTFKSLKYLADKGLAPEMVQVGNEINCGMLYEANSTNFPTASSCDDEWINLGIILNSAIKGVREALPTNTPSIALHVANPINIDYFAENIINKSKVTDFEIIGFSYYPLWHPEIAPNGISELVSAAKSKFNKELIMLETAYPWTDEYNDNYNNQLGGTPLAGYPFTEQGQYDLMVKLTQEMKDGGGRGIIYWEPAWITSNMKDLWGTGSSWENATFFKFDGEVNLGITYMEAEYK</sequence>
<dbReference type="PANTHER" id="PTHR34983:SF2">
    <property type="entry name" value="ENDO-BETA-1,4-GALACTANASE"/>
    <property type="match status" value="1"/>
</dbReference>
<evidence type="ECO:0000313" key="6">
    <source>
        <dbReference type="Proteomes" id="UP000659388"/>
    </source>
</evidence>
<evidence type="ECO:0000256" key="3">
    <source>
        <dbReference type="ARBA" id="ARBA00023295"/>
    </source>
</evidence>
<evidence type="ECO:0000256" key="4">
    <source>
        <dbReference type="RuleBase" id="RU361192"/>
    </source>
</evidence>